<dbReference type="InterPro" id="IPR003760">
    <property type="entry name" value="PnrA-like"/>
</dbReference>
<accession>A0ABT9NP72</accession>
<evidence type="ECO:0000313" key="10">
    <source>
        <dbReference type="Proteomes" id="UP001240447"/>
    </source>
</evidence>
<organism evidence="9 10">
    <name type="scientific">Nocardioides massiliensis</name>
    <dbReference type="NCBI Taxonomy" id="1325935"/>
    <lineage>
        <taxon>Bacteria</taxon>
        <taxon>Bacillati</taxon>
        <taxon>Actinomycetota</taxon>
        <taxon>Actinomycetes</taxon>
        <taxon>Propionibacteriales</taxon>
        <taxon>Nocardioidaceae</taxon>
        <taxon>Nocardioides</taxon>
    </lineage>
</organism>
<evidence type="ECO:0000313" key="9">
    <source>
        <dbReference type="EMBL" id="MDP9822207.1"/>
    </source>
</evidence>
<keyword evidence="4" id="KW-0732">Signal</keyword>
<dbReference type="RefSeq" id="WP_181642399.1">
    <property type="nucleotide sequence ID" value="NZ_CCXJ01000622.1"/>
</dbReference>
<dbReference type="PROSITE" id="PS51257">
    <property type="entry name" value="PROKAR_LIPOPROTEIN"/>
    <property type="match status" value="1"/>
</dbReference>
<dbReference type="PANTHER" id="PTHR34296:SF2">
    <property type="entry name" value="ABC TRANSPORTER GUANOSINE-BINDING PROTEIN NUPN"/>
    <property type="match status" value="1"/>
</dbReference>
<dbReference type="CDD" id="cd06354">
    <property type="entry name" value="PBP1_PrnA-like"/>
    <property type="match status" value="1"/>
</dbReference>
<gene>
    <name evidence="9" type="ORF">J2S59_002016</name>
</gene>
<keyword evidence="3" id="KW-1003">Cell membrane</keyword>
<comment type="caution">
    <text evidence="9">The sequence shown here is derived from an EMBL/GenBank/DDBJ whole genome shotgun (WGS) entry which is preliminary data.</text>
</comment>
<dbReference type="InterPro" id="IPR028082">
    <property type="entry name" value="Peripla_BP_I"/>
</dbReference>
<evidence type="ECO:0000256" key="6">
    <source>
        <dbReference type="ARBA" id="ARBA00023288"/>
    </source>
</evidence>
<evidence type="ECO:0000256" key="3">
    <source>
        <dbReference type="ARBA" id="ARBA00022475"/>
    </source>
</evidence>
<dbReference type="Gene3D" id="3.40.50.2300">
    <property type="match status" value="2"/>
</dbReference>
<dbReference type="PANTHER" id="PTHR34296">
    <property type="entry name" value="TRANSCRIPTIONAL ACTIVATOR PROTEIN MED"/>
    <property type="match status" value="1"/>
</dbReference>
<sequence>MKFGVSIAAASLVLTACGGSGSSDDNDNAADGSTDNTSSAEDICASADGDGPKIGVAYDVGGRGDQSFNDSAYAGVVRAVEELDATCQEAEAGANEDDVVRAERLRTLAEAGFNPVIGVGFLYSPAAAEVAAEFPDTEFAVIDGYSEFVAPADNLVDLTFAANEGSFLVGVAAALKSESDTIGFIGGTPGDLIKEFEAGFVAGVKAAKPEAELLVQYLTQDPDDSDAFEDPPGARTAAEGMIDRGADVIYHAAGKSGLGLFQAVVEAGEGVWAIGVDSDQYLTASADQQPQILTSMLKRIDTAIYDFTAAMMEGEEPSGGRKYDLSDEGVGYSTSGGFIDDITGELDDYAQQIIDGEIEVPTAP</sequence>
<keyword evidence="5" id="KW-0472">Membrane</keyword>
<protein>
    <submittedName>
        <fullName evidence="9">Basic membrane protein A</fullName>
    </submittedName>
</protein>
<dbReference type="Pfam" id="PF02608">
    <property type="entry name" value="Bmp"/>
    <property type="match status" value="1"/>
</dbReference>
<evidence type="ECO:0000256" key="2">
    <source>
        <dbReference type="ARBA" id="ARBA00008610"/>
    </source>
</evidence>
<dbReference type="SUPFAM" id="SSF53822">
    <property type="entry name" value="Periplasmic binding protein-like I"/>
    <property type="match status" value="1"/>
</dbReference>
<dbReference type="Proteomes" id="UP001240447">
    <property type="component" value="Unassembled WGS sequence"/>
</dbReference>
<comment type="similarity">
    <text evidence="2">Belongs to the BMP lipoprotein family.</text>
</comment>
<evidence type="ECO:0000256" key="7">
    <source>
        <dbReference type="SAM" id="MobiDB-lite"/>
    </source>
</evidence>
<name>A0ABT9NP72_9ACTN</name>
<feature type="region of interest" description="Disordered" evidence="7">
    <location>
        <begin position="20"/>
        <end position="43"/>
    </location>
</feature>
<dbReference type="EMBL" id="JAUSQM010000001">
    <property type="protein sequence ID" value="MDP9822207.1"/>
    <property type="molecule type" value="Genomic_DNA"/>
</dbReference>
<keyword evidence="10" id="KW-1185">Reference proteome</keyword>
<feature type="domain" description="ABC transporter substrate-binding protein PnrA-like" evidence="8">
    <location>
        <begin position="58"/>
        <end position="362"/>
    </location>
</feature>
<evidence type="ECO:0000256" key="4">
    <source>
        <dbReference type="ARBA" id="ARBA00022729"/>
    </source>
</evidence>
<evidence type="ECO:0000259" key="8">
    <source>
        <dbReference type="Pfam" id="PF02608"/>
    </source>
</evidence>
<proteinExistence type="inferred from homology"/>
<keyword evidence="6" id="KW-0449">Lipoprotein</keyword>
<dbReference type="InterPro" id="IPR050957">
    <property type="entry name" value="BMP_lipoprotein"/>
</dbReference>
<comment type="subcellular location">
    <subcellularLocation>
        <location evidence="1">Cell membrane</location>
        <topology evidence="1">Lipid-anchor</topology>
    </subcellularLocation>
</comment>
<reference evidence="9 10" key="1">
    <citation type="submission" date="2023-07" db="EMBL/GenBank/DDBJ databases">
        <title>Sequencing the genomes of 1000 actinobacteria strains.</title>
        <authorList>
            <person name="Klenk H.-P."/>
        </authorList>
    </citation>
    <scope>NUCLEOTIDE SEQUENCE [LARGE SCALE GENOMIC DNA]</scope>
    <source>
        <strain evidence="9 10">GD13</strain>
    </source>
</reference>
<evidence type="ECO:0000256" key="5">
    <source>
        <dbReference type="ARBA" id="ARBA00023136"/>
    </source>
</evidence>
<evidence type="ECO:0000256" key="1">
    <source>
        <dbReference type="ARBA" id="ARBA00004193"/>
    </source>
</evidence>